<protein>
    <submittedName>
        <fullName evidence="3">PQQ-dependent sugar dehydrogenase</fullName>
    </submittedName>
</protein>
<dbReference type="Pfam" id="PF07995">
    <property type="entry name" value="GSDH"/>
    <property type="match status" value="1"/>
</dbReference>
<dbReference type="PANTHER" id="PTHR19328">
    <property type="entry name" value="HEDGEHOG-INTERACTING PROTEIN"/>
    <property type="match status" value="1"/>
</dbReference>
<comment type="caution">
    <text evidence="3">The sequence shown here is derived from an EMBL/GenBank/DDBJ whole genome shotgun (WGS) entry which is preliminary data.</text>
</comment>
<dbReference type="EMBL" id="BAAADG010000004">
    <property type="protein sequence ID" value="GAA0221111.1"/>
    <property type="molecule type" value="Genomic_DNA"/>
</dbReference>
<feature type="domain" description="Glucose/Sorbosone dehydrogenase" evidence="2">
    <location>
        <begin position="41"/>
        <end position="362"/>
    </location>
</feature>
<dbReference type="InterPro" id="IPR011042">
    <property type="entry name" value="6-blade_b-propeller_TolB-like"/>
</dbReference>
<keyword evidence="1" id="KW-0732">Signal</keyword>
<feature type="signal peptide" evidence="1">
    <location>
        <begin position="1"/>
        <end position="20"/>
    </location>
</feature>
<dbReference type="InterPro" id="IPR011041">
    <property type="entry name" value="Quinoprot_gluc/sorb_DH_b-prop"/>
</dbReference>
<organism evidence="3 4">
    <name type="scientific">Methylophaga marina</name>
    <dbReference type="NCBI Taxonomy" id="45495"/>
    <lineage>
        <taxon>Bacteria</taxon>
        <taxon>Pseudomonadati</taxon>
        <taxon>Pseudomonadota</taxon>
        <taxon>Gammaproteobacteria</taxon>
        <taxon>Thiotrichales</taxon>
        <taxon>Piscirickettsiaceae</taxon>
        <taxon>Methylophaga</taxon>
    </lineage>
</organism>
<accession>A0ABP3D2M6</accession>
<gene>
    <name evidence="3" type="ORF">GCM10008964_10760</name>
</gene>
<keyword evidence="4" id="KW-1185">Reference proteome</keyword>
<feature type="chain" id="PRO_5046101549" evidence="1">
    <location>
        <begin position="21"/>
        <end position="374"/>
    </location>
</feature>
<dbReference type="PANTHER" id="PTHR19328:SF75">
    <property type="entry name" value="ALDOSE SUGAR DEHYDROGENASE YLII"/>
    <property type="match status" value="1"/>
</dbReference>
<evidence type="ECO:0000313" key="4">
    <source>
        <dbReference type="Proteomes" id="UP001501476"/>
    </source>
</evidence>
<evidence type="ECO:0000313" key="3">
    <source>
        <dbReference type="EMBL" id="GAA0221111.1"/>
    </source>
</evidence>
<dbReference type="InterPro" id="IPR012938">
    <property type="entry name" value="Glc/Sorbosone_DH"/>
</dbReference>
<evidence type="ECO:0000259" key="2">
    <source>
        <dbReference type="Pfam" id="PF07995"/>
    </source>
</evidence>
<reference evidence="4" key="1">
    <citation type="journal article" date="2019" name="Int. J. Syst. Evol. Microbiol.">
        <title>The Global Catalogue of Microorganisms (GCM) 10K type strain sequencing project: providing services to taxonomists for standard genome sequencing and annotation.</title>
        <authorList>
            <consortium name="The Broad Institute Genomics Platform"/>
            <consortium name="The Broad Institute Genome Sequencing Center for Infectious Disease"/>
            <person name="Wu L."/>
            <person name="Ma J."/>
        </authorList>
    </citation>
    <scope>NUCLEOTIDE SEQUENCE [LARGE SCALE GENOMIC DNA]</scope>
    <source>
        <strain evidence="4">JCM 6886</strain>
    </source>
</reference>
<dbReference type="Gene3D" id="2.120.10.30">
    <property type="entry name" value="TolB, C-terminal domain"/>
    <property type="match status" value="1"/>
</dbReference>
<dbReference type="SUPFAM" id="SSF50952">
    <property type="entry name" value="Soluble quinoprotein glucose dehydrogenase"/>
    <property type="match status" value="1"/>
</dbReference>
<sequence>MKLAKTLSAFALVFSSQFIAADITRDKDLTIEKLTTDISLGWGMDYLNNKTLLITSREGQLFQYDFDTHQTTEIQGLPEDILVEGQGGLFDVKHAPDFDKTGWIYFSYAKDVDGKGATTLARAKLDNNKLIDWQELLVTQSRTGNDVHYGGRITFDGQGHIFLSVGDRGERPNGQNLMTHAGSILRLNMDGTAASDNPFVGQDKALPEIWSYGHRNPQGLFYNQQTQQLWEIEHGPRGGDEINLIEAGKNYGWPEISYGKEYWAPLSVGHGTHQDGMEQPVKTYIPSIAPSSLIQYQSTLFPEWQGKLISGALSLQHLNIVSLNENNQVVDEQRLLDTLSSRIRNVIEAPDGALIISTDAGAVYRISPATSTKH</sequence>
<dbReference type="RefSeq" id="WP_286304377.1">
    <property type="nucleotide sequence ID" value="NZ_AP027741.1"/>
</dbReference>
<name>A0ABP3D2M6_9GAMM</name>
<proteinExistence type="predicted"/>
<evidence type="ECO:0000256" key="1">
    <source>
        <dbReference type="SAM" id="SignalP"/>
    </source>
</evidence>
<dbReference type="Proteomes" id="UP001501476">
    <property type="component" value="Unassembled WGS sequence"/>
</dbReference>